<gene>
    <name evidence="2" type="ORF">B5V02_23450</name>
</gene>
<proteinExistence type="predicted"/>
<dbReference type="RefSeq" id="WP_111546494.1">
    <property type="nucleotide sequence ID" value="NZ_MZXV01000051.1"/>
</dbReference>
<organism evidence="2 3">
    <name type="scientific">Mesorhizobium kowhaii</name>
    <dbReference type="NCBI Taxonomy" id="1300272"/>
    <lineage>
        <taxon>Bacteria</taxon>
        <taxon>Pseudomonadati</taxon>
        <taxon>Pseudomonadota</taxon>
        <taxon>Alphaproteobacteria</taxon>
        <taxon>Hyphomicrobiales</taxon>
        <taxon>Phyllobacteriaceae</taxon>
        <taxon>Mesorhizobium</taxon>
    </lineage>
</organism>
<dbReference type="EMBL" id="MZXV01000051">
    <property type="protein sequence ID" value="PZV36165.1"/>
    <property type="molecule type" value="Genomic_DNA"/>
</dbReference>
<evidence type="ECO:0008006" key="4">
    <source>
        <dbReference type="Google" id="ProtNLM"/>
    </source>
</evidence>
<name>A0A2W7BZ94_9HYPH</name>
<evidence type="ECO:0000256" key="1">
    <source>
        <dbReference type="SAM" id="MobiDB-lite"/>
    </source>
</evidence>
<reference evidence="3" key="1">
    <citation type="submission" date="2017-03" db="EMBL/GenBank/DDBJ databases">
        <authorList>
            <person name="Safronova V.I."/>
            <person name="Sazanova A.L."/>
            <person name="Chirak E.R."/>
        </authorList>
    </citation>
    <scope>NUCLEOTIDE SEQUENCE [LARGE SCALE GENOMIC DNA]</scope>
    <source>
        <strain evidence="3">Ach-343</strain>
    </source>
</reference>
<dbReference type="AlphaFoldDB" id="A0A2W7BZ94"/>
<sequence length="217" mass="24495">MADDKGRARRGKRTQIGGQFSWRLIDMQRSPAYRALSLSGHRILSRLEIELASHGGDDNGKLPTTFDQFEEYGVHRQAIAPAIREVVALGFVEITERGRAGNAEWRRPSVYRLTYRPTRLTEATDDWRKINTKEQAELIASAARKASEKTKVQYRKPYQGLVRKPHRSEPFHSTETVGTTHSTETVGTSISREDVGNPIGKVSDALLRNLKRKGLAR</sequence>
<evidence type="ECO:0000313" key="2">
    <source>
        <dbReference type="EMBL" id="PZV36165.1"/>
    </source>
</evidence>
<evidence type="ECO:0000313" key="3">
    <source>
        <dbReference type="Proteomes" id="UP000248616"/>
    </source>
</evidence>
<comment type="caution">
    <text evidence="2">The sequence shown here is derived from an EMBL/GenBank/DDBJ whole genome shotgun (WGS) entry which is preliminary data.</text>
</comment>
<feature type="region of interest" description="Disordered" evidence="1">
    <location>
        <begin position="163"/>
        <end position="195"/>
    </location>
</feature>
<accession>A0A2W7BZ94</accession>
<dbReference type="Proteomes" id="UP000248616">
    <property type="component" value="Unassembled WGS sequence"/>
</dbReference>
<protein>
    <recommendedName>
        <fullName evidence="4">Helix-turn-helix domain-containing protein</fullName>
    </recommendedName>
</protein>
<dbReference type="OrthoDB" id="8243229at2"/>
<feature type="compositionally biased region" description="Low complexity" evidence="1">
    <location>
        <begin position="173"/>
        <end position="188"/>
    </location>
</feature>
<keyword evidence="3" id="KW-1185">Reference proteome</keyword>